<comment type="subcellular location">
    <subcellularLocation>
        <location evidence="1">Nucleus</location>
    </subcellularLocation>
</comment>
<dbReference type="SMART" id="SM00717">
    <property type="entry name" value="SANT"/>
    <property type="match status" value="2"/>
</dbReference>
<dbReference type="InterPro" id="IPR017930">
    <property type="entry name" value="Myb_dom"/>
</dbReference>
<dbReference type="GeneID" id="115747593"/>
<keyword evidence="3" id="KW-0805">Transcription regulation</keyword>
<proteinExistence type="predicted"/>
<dbReference type="PANTHER" id="PTHR47995:SF18">
    <property type="entry name" value="TRANSCRIPTION FACTOR MYB65"/>
    <property type="match status" value="1"/>
</dbReference>
<feature type="domain" description="Myb-like" evidence="9">
    <location>
        <begin position="33"/>
        <end position="85"/>
    </location>
</feature>
<feature type="region of interest" description="Disordered" evidence="8">
    <location>
        <begin position="1"/>
        <end position="41"/>
    </location>
</feature>
<dbReference type="OrthoDB" id="2143914at2759"/>
<keyword evidence="7" id="KW-0539">Nucleus</keyword>
<evidence type="ECO:0000256" key="6">
    <source>
        <dbReference type="ARBA" id="ARBA00023163"/>
    </source>
</evidence>
<dbReference type="AlphaFoldDB" id="A0A8B8PXY1"/>
<dbReference type="GO" id="GO:0045893">
    <property type="term" value="P:positive regulation of DNA-templated transcription"/>
    <property type="evidence" value="ECO:0007669"/>
    <property type="project" value="UniProtKB-ARBA"/>
</dbReference>
<sequence>MVMNTSFDGTEKAGSESGGDDRTSGGGGDGQGQGTLKKGPWSAGEDAVLIEYVKEHGEGNWNAIRRKTGLMRCGKSCRLRWANHLRPNLKKGAFSPEEEAKIIQLHARLGNKWARMAAQLPGRTDNEIKNFWNTRMKRRQRANEPLYPQQVQPEATVAYDINLQLPQPGSTSSLQSLLAPPQQQPTLSPNAYRSPDPFSYPKPYHHPENIINGIFTPPSAVPTHSILSPPLGECGYPIVPFLFDLGASDLNLNLDAFNIGVAPVELKPIITDRLRENGMAAVGTPGATASSNSSVTGGDYMMRASASGAASGCCSNNFEATPTSAFSMGAPNNSALLDALFEEARVASSSQKVQGSMVGGMNVGRAERGSHQGMEANQQWENFCSAPSSLNGMIRPLEEVDDDLSSLLMNFPSSAISEPDWFRSPYLTPQLPGPDNGCILIDGSRGPPPLPSQVSTMAAAELELNLCTPCWNNMPGIC</sequence>
<dbReference type="GO" id="GO:0003677">
    <property type="term" value="F:DNA binding"/>
    <property type="evidence" value="ECO:0007669"/>
    <property type="project" value="UniProtKB-KW"/>
</dbReference>
<dbReference type="GO" id="GO:0009653">
    <property type="term" value="P:anatomical structure morphogenesis"/>
    <property type="evidence" value="ECO:0007669"/>
    <property type="project" value="UniProtKB-ARBA"/>
</dbReference>
<dbReference type="GO" id="GO:0040008">
    <property type="term" value="P:regulation of growth"/>
    <property type="evidence" value="ECO:0007669"/>
    <property type="project" value="UniProtKB-ARBA"/>
</dbReference>
<dbReference type="InterPro" id="IPR009057">
    <property type="entry name" value="Homeodomain-like_sf"/>
</dbReference>
<feature type="domain" description="Myb-like" evidence="9">
    <location>
        <begin position="86"/>
        <end position="136"/>
    </location>
</feature>
<reference evidence="12" key="1">
    <citation type="submission" date="2025-08" db="UniProtKB">
        <authorList>
            <consortium name="RefSeq"/>
        </authorList>
    </citation>
    <scope>IDENTIFICATION</scope>
    <source>
        <tissue evidence="12">Leaf</tissue>
    </source>
</reference>
<dbReference type="InterPro" id="IPR001005">
    <property type="entry name" value="SANT/Myb"/>
</dbReference>
<dbReference type="PROSITE" id="PS50090">
    <property type="entry name" value="MYB_LIKE"/>
    <property type="match status" value="2"/>
</dbReference>
<evidence type="ECO:0000313" key="12">
    <source>
        <dbReference type="RefSeq" id="XP_030539661.1"/>
    </source>
</evidence>
<name>A0A8B8PXY1_9MYRT</name>
<dbReference type="PROSITE" id="PS51294">
    <property type="entry name" value="HTH_MYB"/>
    <property type="match status" value="2"/>
</dbReference>
<keyword evidence="5" id="KW-0010">Activator</keyword>
<accession>A0A8B8PXY1</accession>
<feature type="compositionally biased region" description="Gly residues" evidence="8">
    <location>
        <begin position="24"/>
        <end position="33"/>
    </location>
</feature>
<dbReference type="SUPFAM" id="SSF46689">
    <property type="entry name" value="Homeodomain-like"/>
    <property type="match status" value="1"/>
</dbReference>
<dbReference type="RefSeq" id="XP_030539661.1">
    <property type="nucleotide sequence ID" value="XM_030683801.2"/>
</dbReference>
<keyword evidence="4" id="KW-0238">DNA-binding</keyword>
<dbReference type="Proteomes" id="UP000827889">
    <property type="component" value="Chromosome 10"/>
</dbReference>
<dbReference type="GO" id="GO:0005634">
    <property type="term" value="C:nucleus"/>
    <property type="evidence" value="ECO:0007669"/>
    <property type="project" value="UniProtKB-SubCell"/>
</dbReference>
<feature type="domain" description="HTH myb-type" evidence="10">
    <location>
        <begin position="86"/>
        <end position="140"/>
    </location>
</feature>
<keyword evidence="6" id="KW-0804">Transcription</keyword>
<evidence type="ECO:0000256" key="1">
    <source>
        <dbReference type="ARBA" id="ARBA00004123"/>
    </source>
</evidence>
<evidence type="ECO:0000256" key="4">
    <source>
        <dbReference type="ARBA" id="ARBA00023125"/>
    </source>
</evidence>
<dbReference type="Gene3D" id="1.10.10.60">
    <property type="entry name" value="Homeodomain-like"/>
    <property type="match status" value="2"/>
</dbReference>
<evidence type="ECO:0000259" key="9">
    <source>
        <dbReference type="PROSITE" id="PS50090"/>
    </source>
</evidence>
<keyword evidence="2" id="KW-0677">Repeat</keyword>
<dbReference type="GO" id="GO:0048235">
    <property type="term" value="P:pollen sperm cell differentiation"/>
    <property type="evidence" value="ECO:0007669"/>
    <property type="project" value="UniProtKB-ARBA"/>
</dbReference>
<feature type="domain" description="HTH myb-type" evidence="10">
    <location>
        <begin position="35"/>
        <end position="85"/>
    </location>
</feature>
<keyword evidence="11" id="KW-1185">Reference proteome</keyword>
<protein>
    <submittedName>
        <fullName evidence="12">Transcription factor MYB101</fullName>
    </submittedName>
</protein>
<evidence type="ECO:0000256" key="8">
    <source>
        <dbReference type="SAM" id="MobiDB-lite"/>
    </source>
</evidence>
<gene>
    <name evidence="12" type="primary">LOC115747593</name>
</gene>
<dbReference type="PANTHER" id="PTHR47995">
    <property type="entry name" value="TRANSCRIPTION FACTOR MYB33-RELATED"/>
    <property type="match status" value="1"/>
</dbReference>
<organism evidence="11 12">
    <name type="scientific">Rhodamnia argentea</name>
    <dbReference type="NCBI Taxonomy" id="178133"/>
    <lineage>
        <taxon>Eukaryota</taxon>
        <taxon>Viridiplantae</taxon>
        <taxon>Streptophyta</taxon>
        <taxon>Embryophyta</taxon>
        <taxon>Tracheophyta</taxon>
        <taxon>Spermatophyta</taxon>
        <taxon>Magnoliopsida</taxon>
        <taxon>eudicotyledons</taxon>
        <taxon>Gunneridae</taxon>
        <taxon>Pentapetalae</taxon>
        <taxon>rosids</taxon>
        <taxon>malvids</taxon>
        <taxon>Myrtales</taxon>
        <taxon>Myrtaceae</taxon>
        <taxon>Myrtoideae</taxon>
        <taxon>Myrteae</taxon>
        <taxon>Australasian group</taxon>
        <taxon>Rhodamnia</taxon>
    </lineage>
</organism>
<evidence type="ECO:0000313" key="11">
    <source>
        <dbReference type="Proteomes" id="UP000827889"/>
    </source>
</evidence>
<evidence type="ECO:0000256" key="5">
    <source>
        <dbReference type="ARBA" id="ARBA00023159"/>
    </source>
</evidence>
<evidence type="ECO:0000256" key="7">
    <source>
        <dbReference type="ARBA" id="ARBA00023242"/>
    </source>
</evidence>
<evidence type="ECO:0000256" key="2">
    <source>
        <dbReference type="ARBA" id="ARBA00022737"/>
    </source>
</evidence>
<dbReference type="CDD" id="cd00167">
    <property type="entry name" value="SANT"/>
    <property type="match status" value="2"/>
</dbReference>
<dbReference type="FunFam" id="1.10.10.60:FF:000001">
    <property type="entry name" value="MYB-related transcription factor"/>
    <property type="match status" value="1"/>
</dbReference>
<dbReference type="KEGG" id="rarg:115747593"/>
<dbReference type="FunFam" id="1.10.10.60:FF:000119">
    <property type="entry name" value="Transcription factor GAMYB"/>
    <property type="match status" value="1"/>
</dbReference>
<feature type="compositionally biased region" description="Basic and acidic residues" evidence="8">
    <location>
        <begin position="9"/>
        <end position="23"/>
    </location>
</feature>
<evidence type="ECO:0000256" key="3">
    <source>
        <dbReference type="ARBA" id="ARBA00023015"/>
    </source>
</evidence>
<evidence type="ECO:0000259" key="10">
    <source>
        <dbReference type="PROSITE" id="PS51294"/>
    </source>
</evidence>
<dbReference type="Pfam" id="PF00249">
    <property type="entry name" value="Myb_DNA-binding"/>
    <property type="match status" value="2"/>
</dbReference>